<evidence type="ECO:0000256" key="6">
    <source>
        <dbReference type="ARBA" id="ARBA00023049"/>
    </source>
</evidence>
<feature type="transmembrane region" description="Helical" evidence="8">
    <location>
        <begin position="37"/>
        <end position="58"/>
    </location>
</feature>
<evidence type="ECO:0000256" key="8">
    <source>
        <dbReference type="SAM" id="Phobius"/>
    </source>
</evidence>
<dbReference type="SUPFAM" id="SSF55486">
    <property type="entry name" value="Metalloproteases ('zincins'), catalytic domain"/>
    <property type="match status" value="1"/>
</dbReference>
<dbReference type="Pfam" id="PF01431">
    <property type="entry name" value="Peptidase_M13"/>
    <property type="match status" value="1"/>
</dbReference>
<protein>
    <submittedName>
        <fullName evidence="11">Uncharacterized protein</fullName>
    </submittedName>
</protein>
<dbReference type="GO" id="GO:0046872">
    <property type="term" value="F:metal ion binding"/>
    <property type="evidence" value="ECO:0007669"/>
    <property type="project" value="UniProtKB-KW"/>
</dbReference>
<dbReference type="InterPro" id="IPR024079">
    <property type="entry name" value="MetalloPept_cat_dom_sf"/>
</dbReference>
<dbReference type="Proteomes" id="UP000749559">
    <property type="component" value="Unassembled WGS sequence"/>
</dbReference>
<keyword evidence="8" id="KW-0472">Membrane</keyword>
<dbReference type="GO" id="GO:0004222">
    <property type="term" value="F:metalloendopeptidase activity"/>
    <property type="evidence" value="ECO:0007669"/>
    <property type="project" value="InterPro"/>
</dbReference>
<evidence type="ECO:0000256" key="1">
    <source>
        <dbReference type="ARBA" id="ARBA00001947"/>
    </source>
</evidence>
<dbReference type="Pfam" id="PF05649">
    <property type="entry name" value="Peptidase_M13_N"/>
    <property type="match status" value="1"/>
</dbReference>
<organism evidence="11 12">
    <name type="scientific">Owenia fusiformis</name>
    <name type="common">Polychaete worm</name>
    <dbReference type="NCBI Taxonomy" id="6347"/>
    <lineage>
        <taxon>Eukaryota</taxon>
        <taxon>Metazoa</taxon>
        <taxon>Spiralia</taxon>
        <taxon>Lophotrochozoa</taxon>
        <taxon>Annelida</taxon>
        <taxon>Polychaeta</taxon>
        <taxon>Sedentaria</taxon>
        <taxon>Canalipalpata</taxon>
        <taxon>Sabellida</taxon>
        <taxon>Oweniida</taxon>
        <taxon>Oweniidae</taxon>
        <taxon>Owenia</taxon>
    </lineage>
</organism>
<proteinExistence type="predicted"/>
<dbReference type="PANTHER" id="PTHR11733:SF195">
    <property type="entry name" value="ENDOTHELIN-CONVERTING ENZYME-LIKE 1"/>
    <property type="match status" value="1"/>
</dbReference>
<dbReference type="PROSITE" id="PS51885">
    <property type="entry name" value="NEPRILYSIN"/>
    <property type="match status" value="1"/>
</dbReference>
<evidence type="ECO:0000259" key="10">
    <source>
        <dbReference type="Pfam" id="PF05649"/>
    </source>
</evidence>
<feature type="region of interest" description="Disordered" evidence="7">
    <location>
        <begin position="1"/>
        <end position="23"/>
    </location>
</feature>
<dbReference type="Gene3D" id="3.40.390.10">
    <property type="entry name" value="Collagenase (Catalytic Domain)"/>
    <property type="match status" value="1"/>
</dbReference>
<keyword evidence="6" id="KW-0482">Metalloprotease</keyword>
<evidence type="ECO:0000313" key="12">
    <source>
        <dbReference type="Proteomes" id="UP000749559"/>
    </source>
</evidence>
<dbReference type="PRINTS" id="PR00786">
    <property type="entry name" value="NEPRILYSIN"/>
</dbReference>
<keyword evidence="4" id="KW-0378">Hydrolase</keyword>
<keyword evidence="8" id="KW-1133">Transmembrane helix</keyword>
<dbReference type="OrthoDB" id="6475849at2759"/>
<keyword evidence="8" id="KW-0812">Transmembrane</keyword>
<dbReference type="Gene3D" id="1.10.1380.10">
    <property type="entry name" value="Neutral endopeptidase , domain2"/>
    <property type="match status" value="1"/>
</dbReference>
<dbReference type="PANTHER" id="PTHR11733">
    <property type="entry name" value="ZINC METALLOPROTEASE FAMILY M13 NEPRILYSIN-RELATED"/>
    <property type="match status" value="1"/>
</dbReference>
<comment type="caution">
    <text evidence="11">The sequence shown here is derived from an EMBL/GenBank/DDBJ whole genome shotgun (WGS) entry which is preliminary data.</text>
</comment>
<comment type="cofactor">
    <cofactor evidence="1">
        <name>Zn(2+)</name>
        <dbReference type="ChEBI" id="CHEBI:29105"/>
    </cofactor>
</comment>
<dbReference type="InterPro" id="IPR008753">
    <property type="entry name" value="Peptidase_M13_N"/>
</dbReference>
<dbReference type="EMBL" id="CAIIXF020000006">
    <property type="protein sequence ID" value="CAH1786331.1"/>
    <property type="molecule type" value="Genomic_DNA"/>
</dbReference>
<evidence type="ECO:0000256" key="4">
    <source>
        <dbReference type="ARBA" id="ARBA00022801"/>
    </source>
</evidence>
<evidence type="ECO:0000313" key="11">
    <source>
        <dbReference type="EMBL" id="CAH1786331.1"/>
    </source>
</evidence>
<evidence type="ECO:0000256" key="3">
    <source>
        <dbReference type="ARBA" id="ARBA00022723"/>
    </source>
</evidence>
<dbReference type="GO" id="GO:0016485">
    <property type="term" value="P:protein processing"/>
    <property type="evidence" value="ECO:0007669"/>
    <property type="project" value="TreeGrafter"/>
</dbReference>
<evidence type="ECO:0000256" key="7">
    <source>
        <dbReference type="SAM" id="MobiDB-lite"/>
    </source>
</evidence>
<evidence type="ECO:0000259" key="9">
    <source>
        <dbReference type="Pfam" id="PF01431"/>
    </source>
</evidence>
<keyword evidence="3" id="KW-0479">Metal-binding</keyword>
<reference evidence="11" key="1">
    <citation type="submission" date="2022-03" db="EMBL/GenBank/DDBJ databases">
        <authorList>
            <person name="Martin C."/>
        </authorList>
    </citation>
    <scope>NUCLEOTIDE SEQUENCE</scope>
</reference>
<dbReference type="InterPro" id="IPR000718">
    <property type="entry name" value="Peptidase_M13"/>
</dbReference>
<evidence type="ECO:0000256" key="2">
    <source>
        <dbReference type="ARBA" id="ARBA00022670"/>
    </source>
</evidence>
<evidence type="ECO:0000256" key="5">
    <source>
        <dbReference type="ARBA" id="ARBA00022833"/>
    </source>
</evidence>
<sequence length="761" mass="87062">MTSVEEQVRQIIPNPPQKKPPMKLPFKAPDGMNPRELILGGVCLLLIILVILIGILYGTKPAVTAGGPQACTTPECLSASSYLQASINDTVNPCEDFHAYACSGWAARREIRPDRDDRTVLGDLFNSNEKKLTELLEYPIQRTTTDSWERKVKTFFLTCMDEYQSMQSAGNPLIGIINECGGWWVNDPNVPSSANFDINTSMKKVHVDYWSIAIFQYFPQPDPKDNTKRLIEIDLGGLGMDWRIYLQSNTGAFRTAYRKFITDVANLLVRDNPNSPSDASNRVSQFVDDVFNFETQLANITGRTLPDTDPDARRIKLSDLNRLADEIDWTGFFQYMYDQAGITPQTEVILLERDYLMKVSKHIKSLGADKNRILNNYLVWRLTQAYTSKLSWDYIHAAREFTVALTGRVEFLGKRKSCFRDVQERMGLALSALFVRANFGAANKQEVDLLFNMVRQKLFDRLATLPWMDDTTRLRARDKLKAVIDKVGYPDFMMDDNVMDLIYQTFQVSSSGYFQNYLNSNKFEKADENRILVQGRNKERWRDSTYAVKAQFYYPWNELLVPAGILQFPMFDAKMPGYMTFGGIGTVMGRMLIHAVDDLGGYYNKMGNQEDWWTNSTSVNYIRERKCVINFYSNVTAGPYRIPGYLAKVRLNGRAYFREGIAENGGIRQAYYAYKDWDNTYGPDPSPAGTTFTKDQAFFLSYAQTRCFNRRDIASFNRAYNGQVPEDIRVNGALGHLPEFQQAFNCPANSQMNVKPRCYIF</sequence>
<feature type="domain" description="Peptidase M13 N-terminal" evidence="10">
    <location>
        <begin position="93"/>
        <end position="490"/>
    </location>
</feature>
<keyword evidence="2" id="KW-0645">Protease</keyword>
<dbReference type="AlphaFoldDB" id="A0A8S4NWQ5"/>
<dbReference type="CDD" id="cd08662">
    <property type="entry name" value="M13"/>
    <property type="match status" value="1"/>
</dbReference>
<accession>A0A8S4NWQ5</accession>
<keyword evidence="5" id="KW-0862">Zinc</keyword>
<gene>
    <name evidence="11" type="ORF">OFUS_LOCUS12247</name>
</gene>
<dbReference type="GO" id="GO:0005886">
    <property type="term" value="C:plasma membrane"/>
    <property type="evidence" value="ECO:0007669"/>
    <property type="project" value="TreeGrafter"/>
</dbReference>
<dbReference type="InterPro" id="IPR018497">
    <property type="entry name" value="Peptidase_M13_C"/>
</dbReference>
<dbReference type="InterPro" id="IPR042089">
    <property type="entry name" value="Peptidase_M13_dom_2"/>
</dbReference>
<name>A0A8S4NWQ5_OWEFU</name>
<feature type="domain" description="Peptidase M13 C-terminal" evidence="9">
    <location>
        <begin position="553"/>
        <end position="759"/>
    </location>
</feature>
<keyword evidence="12" id="KW-1185">Reference proteome</keyword>
<feature type="compositionally biased region" description="Pro residues" evidence="7">
    <location>
        <begin position="13"/>
        <end position="23"/>
    </location>
</feature>